<reference evidence="1" key="1">
    <citation type="journal article" date="2020" name="Stud. Mycol.">
        <title>101 Dothideomycetes genomes: a test case for predicting lifestyles and emergence of pathogens.</title>
        <authorList>
            <person name="Haridas S."/>
            <person name="Albert R."/>
            <person name="Binder M."/>
            <person name="Bloem J."/>
            <person name="Labutti K."/>
            <person name="Salamov A."/>
            <person name="Andreopoulos B."/>
            <person name="Baker S."/>
            <person name="Barry K."/>
            <person name="Bills G."/>
            <person name="Bluhm B."/>
            <person name="Cannon C."/>
            <person name="Castanera R."/>
            <person name="Culley D."/>
            <person name="Daum C."/>
            <person name="Ezra D."/>
            <person name="Gonzalez J."/>
            <person name="Henrissat B."/>
            <person name="Kuo A."/>
            <person name="Liang C."/>
            <person name="Lipzen A."/>
            <person name="Lutzoni F."/>
            <person name="Magnuson J."/>
            <person name="Mondo S."/>
            <person name="Nolan M."/>
            <person name="Ohm R."/>
            <person name="Pangilinan J."/>
            <person name="Park H.-J."/>
            <person name="Ramirez L."/>
            <person name="Alfaro M."/>
            <person name="Sun H."/>
            <person name="Tritt A."/>
            <person name="Yoshinaga Y."/>
            <person name="Zwiers L.-H."/>
            <person name="Turgeon B."/>
            <person name="Goodwin S."/>
            <person name="Spatafora J."/>
            <person name="Crous P."/>
            <person name="Grigoriev I."/>
        </authorList>
    </citation>
    <scope>NUCLEOTIDE SEQUENCE</scope>
    <source>
        <strain evidence="1">CBS 116435</strain>
    </source>
</reference>
<gene>
    <name evidence="1" type="ORF">K431DRAFT_42579</name>
</gene>
<comment type="caution">
    <text evidence="1">The sequence shown here is derived from an EMBL/GenBank/DDBJ whole genome shotgun (WGS) entry which is preliminary data.</text>
</comment>
<evidence type="ECO:0000313" key="2">
    <source>
        <dbReference type="Proteomes" id="UP000799441"/>
    </source>
</evidence>
<dbReference type="AlphaFoldDB" id="A0A9P4UNR8"/>
<organism evidence="1 2">
    <name type="scientific">Polychaeton citri CBS 116435</name>
    <dbReference type="NCBI Taxonomy" id="1314669"/>
    <lineage>
        <taxon>Eukaryota</taxon>
        <taxon>Fungi</taxon>
        <taxon>Dikarya</taxon>
        <taxon>Ascomycota</taxon>
        <taxon>Pezizomycotina</taxon>
        <taxon>Dothideomycetes</taxon>
        <taxon>Dothideomycetidae</taxon>
        <taxon>Capnodiales</taxon>
        <taxon>Capnodiaceae</taxon>
        <taxon>Polychaeton</taxon>
    </lineage>
</organism>
<sequence>MRLKIMARTAAFRRIPLCSAFSTLFSLGLFCMIVRREGEKLSRMASRSLSVGQSCRKASLVASFVCPCVWLGARCPRPNSEGRFLRLPASHPILTAYPSSSLAFTKLGGGSLGRIPNRKSSLSSGIQTRLMTAAIWTASVRSHALEPSHGAHARSYSLVLRMASPVSQGVNVAFSRLGGQSSTVEVDQLFRYCLRLSTSLLC</sequence>
<proteinExistence type="predicted"/>
<keyword evidence="2" id="KW-1185">Reference proteome</keyword>
<dbReference type="Proteomes" id="UP000799441">
    <property type="component" value="Unassembled WGS sequence"/>
</dbReference>
<name>A0A9P4UNR8_9PEZI</name>
<dbReference type="EMBL" id="MU003781">
    <property type="protein sequence ID" value="KAF2722652.1"/>
    <property type="molecule type" value="Genomic_DNA"/>
</dbReference>
<accession>A0A9P4UNR8</accession>
<protein>
    <submittedName>
        <fullName evidence="1">Uncharacterized protein</fullName>
    </submittedName>
</protein>
<evidence type="ECO:0000313" key="1">
    <source>
        <dbReference type="EMBL" id="KAF2722652.1"/>
    </source>
</evidence>